<dbReference type="AlphaFoldDB" id="A0A8G0LI83"/>
<dbReference type="PANTHER" id="PTHR12692">
    <property type="entry name" value="DOLICHYL-DIPHOSPHOOLIGOSACCHARIDE--PROTEIN GLYCOSYLTRANSFERASE-RELATED"/>
    <property type="match status" value="1"/>
</dbReference>
<keyword evidence="4 9" id="KW-0812">Transmembrane</keyword>
<evidence type="ECO:0000313" key="12">
    <source>
        <dbReference type="Proteomes" id="UP000826661"/>
    </source>
</evidence>
<reference evidence="11 12" key="1">
    <citation type="journal article" date="2021" name="BMC Genomics">
        <title>Telomere-to-telomere genome assembly of asparaginase-producing Trichoderma simmonsii.</title>
        <authorList>
            <person name="Chung D."/>
            <person name="Kwon Y.M."/>
            <person name="Yang Y."/>
        </authorList>
    </citation>
    <scope>NUCLEOTIDE SEQUENCE [LARGE SCALE GENOMIC DNA]</scope>
    <source>
        <strain evidence="11 12">GH-Sj1</strain>
    </source>
</reference>
<keyword evidence="5 10" id="KW-0732">Signal</keyword>
<evidence type="ECO:0000256" key="10">
    <source>
        <dbReference type="SAM" id="SignalP"/>
    </source>
</evidence>
<gene>
    <name evidence="11" type="ORF">H0G86_009790</name>
</gene>
<feature type="chain" id="PRO_5034816405" evidence="10">
    <location>
        <begin position="20"/>
        <end position="348"/>
    </location>
</feature>
<keyword evidence="6" id="KW-0256">Endoplasmic reticulum</keyword>
<evidence type="ECO:0000256" key="7">
    <source>
        <dbReference type="ARBA" id="ARBA00022989"/>
    </source>
</evidence>
<feature type="signal peptide" evidence="10">
    <location>
        <begin position="1"/>
        <end position="19"/>
    </location>
</feature>
<dbReference type="GO" id="GO:0018279">
    <property type="term" value="P:protein N-linked glycosylation via asparagine"/>
    <property type="evidence" value="ECO:0007669"/>
    <property type="project" value="TreeGrafter"/>
</dbReference>
<comment type="function">
    <text evidence="1">Subunit of the oligosaccharyl transferase (OST) complex that catalyzes the initial transfer of a defined glycan (Glc(3)Man(9)GlcNAc(2) in eukaryotes) from the lipid carrier dolichol-pyrophosphate to an asparagine residue within an Asn-X-Ser/Thr consensus motif in nascent polypeptide chains, the first step in protein N-glycosylation. N-glycosylation occurs cotranslationally and the complex associates with the Sec61 complex at the channel-forming translocon complex that mediates protein translocation across the endoplasmic reticulum (ER). All subunits are required for a maximal enzyme activity.</text>
</comment>
<evidence type="ECO:0000313" key="11">
    <source>
        <dbReference type="EMBL" id="QYT02804.1"/>
    </source>
</evidence>
<dbReference type="FunFam" id="3.40.30.10:FF:000302">
    <property type="entry name" value="Oligosaccharyl transferase subunit (Gamma), putative"/>
    <property type="match status" value="1"/>
</dbReference>
<dbReference type="GO" id="GO:0008250">
    <property type="term" value="C:oligosaccharyltransferase complex"/>
    <property type="evidence" value="ECO:0007669"/>
    <property type="project" value="TreeGrafter"/>
</dbReference>
<evidence type="ECO:0000256" key="8">
    <source>
        <dbReference type="ARBA" id="ARBA00023136"/>
    </source>
</evidence>
<name>A0A8G0LI83_9HYPO</name>
<feature type="transmembrane region" description="Helical" evidence="9">
    <location>
        <begin position="179"/>
        <end position="204"/>
    </location>
</feature>
<feature type="transmembrane region" description="Helical" evidence="9">
    <location>
        <begin position="312"/>
        <end position="333"/>
    </location>
</feature>
<proteinExistence type="inferred from homology"/>
<comment type="subcellular location">
    <subcellularLocation>
        <location evidence="2">Endoplasmic reticulum membrane</location>
        <topology evidence="2">Multi-pass membrane protein</topology>
    </subcellularLocation>
</comment>
<feature type="transmembrane region" description="Helical" evidence="9">
    <location>
        <begin position="211"/>
        <end position="230"/>
    </location>
</feature>
<dbReference type="EMBL" id="CP075868">
    <property type="protein sequence ID" value="QYT02804.1"/>
    <property type="molecule type" value="Genomic_DNA"/>
</dbReference>
<organism evidence="11 12">
    <name type="scientific">Trichoderma simmonsii</name>
    <dbReference type="NCBI Taxonomy" id="1491479"/>
    <lineage>
        <taxon>Eukaryota</taxon>
        <taxon>Fungi</taxon>
        <taxon>Dikarya</taxon>
        <taxon>Ascomycota</taxon>
        <taxon>Pezizomycotina</taxon>
        <taxon>Sordariomycetes</taxon>
        <taxon>Hypocreomycetidae</taxon>
        <taxon>Hypocreales</taxon>
        <taxon>Hypocreaceae</taxon>
        <taxon>Trichoderma</taxon>
    </lineage>
</organism>
<evidence type="ECO:0000256" key="9">
    <source>
        <dbReference type="SAM" id="Phobius"/>
    </source>
</evidence>
<protein>
    <submittedName>
        <fullName evidence="11">Uncharacterized protein</fullName>
    </submittedName>
</protein>
<evidence type="ECO:0000256" key="4">
    <source>
        <dbReference type="ARBA" id="ARBA00022692"/>
    </source>
</evidence>
<dbReference type="Pfam" id="PF04756">
    <property type="entry name" value="OST3_OST6"/>
    <property type="match status" value="1"/>
</dbReference>
<keyword evidence="12" id="KW-1185">Reference proteome</keyword>
<evidence type="ECO:0000256" key="1">
    <source>
        <dbReference type="ARBA" id="ARBA00002791"/>
    </source>
</evidence>
<comment type="similarity">
    <text evidence="3">Belongs to the OST3/OST6 family.</text>
</comment>
<dbReference type="Gene3D" id="3.40.30.10">
    <property type="entry name" value="Glutaredoxin"/>
    <property type="match status" value="1"/>
</dbReference>
<feature type="transmembrane region" description="Helical" evidence="9">
    <location>
        <begin position="281"/>
        <end position="300"/>
    </location>
</feature>
<evidence type="ECO:0000256" key="3">
    <source>
        <dbReference type="ARBA" id="ARBA00009561"/>
    </source>
</evidence>
<sequence>MRILSSIAPLLLLIGGSLAKKAQTDAYEEFNKLAQRSSPIKLNDATYASLTTAPRNHSVAVLLTALETRFGCQLCQEFQPEWDLLGKSWTKGDKTGESRLIFGTLDFADGRETFISLGLQTAPVLMLFNPTVGPHAATSPEPSRYDFTAGPPAAEQVHSWLSRQLPNRPHPAVKRPINWLRWASTITLVLGVGTALVSASSYVLPIIQNRNIWASVSLIAILLFTSGHMFNHIRKVPYIVGDGKGGVSYIAGGFQSQLGLETQIVAAICKTNFFYAILFRKLMHCVIDGILSFCAITLAVKVPRMADSKTQQVAVVVWSITLFLVYSFLLSVFRVKNGGYPFSLPPFM</sequence>
<evidence type="ECO:0000256" key="2">
    <source>
        <dbReference type="ARBA" id="ARBA00004477"/>
    </source>
</evidence>
<dbReference type="PANTHER" id="PTHR12692:SF0">
    <property type="entry name" value="GH11935P"/>
    <property type="match status" value="1"/>
</dbReference>
<keyword evidence="7 9" id="KW-1133">Transmembrane helix</keyword>
<evidence type="ECO:0000256" key="6">
    <source>
        <dbReference type="ARBA" id="ARBA00022824"/>
    </source>
</evidence>
<dbReference type="InterPro" id="IPR021149">
    <property type="entry name" value="OligosaccharylTrfase_OST3/OST6"/>
</dbReference>
<accession>A0A8G0LI83</accession>
<keyword evidence="8 9" id="KW-0472">Membrane</keyword>
<evidence type="ECO:0000256" key="5">
    <source>
        <dbReference type="ARBA" id="ARBA00022729"/>
    </source>
</evidence>
<dbReference type="Proteomes" id="UP000826661">
    <property type="component" value="Chromosome V"/>
</dbReference>